<name>A0A9E6UP96_9HYPH</name>
<dbReference type="RefSeq" id="WP_261402590.1">
    <property type="nucleotide sequence ID" value="NZ_CP081869.1"/>
</dbReference>
<feature type="domain" description="Carrier" evidence="2">
    <location>
        <begin position="6"/>
        <end position="47"/>
    </location>
</feature>
<dbReference type="AlphaFoldDB" id="A0A9E6UP96"/>
<dbReference type="Proteomes" id="UP000825701">
    <property type="component" value="Chromosome"/>
</dbReference>
<sequence>MADTLERLRRIAVDEQGVDAAAFTLEAEFESFGLDSLDMVELLISIEGVRDRGPGRAVRGLAHRRRRGRRDRRADSHNPRSRRMSAAALRSASPRRPAFRLADLEPKVLGVALEGLLDARRDRPRALRAVMVLDQVARLPSPGLAKTAARAADEIRRAVGHLPPAAPAVAPRPCFPRPLSPARALQQAVERAFSGGSAHAL</sequence>
<evidence type="ECO:0000259" key="2">
    <source>
        <dbReference type="Pfam" id="PF00550"/>
    </source>
</evidence>
<feature type="region of interest" description="Disordered" evidence="1">
    <location>
        <begin position="55"/>
        <end position="92"/>
    </location>
</feature>
<protein>
    <recommendedName>
        <fullName evidence="2">Carrier domain-containing protein</fullName>
    </recommendedName>
</protein>
<dbReference type="EMBL" id="CP081869">
    <property type="protein sequence ID" value="QZN99509.1"/>
    <property type="molecule type" value="Genomic_DNA"/>
</dbReference>
<evidence type="ECO:0000313" key="4">
    <source>
        <dbReference type="Proteomes" id="UP000825701"/>
    </source>
</evidence>
<dbReference type="SUPFAM" id="SSF47336">
    <property type="entry name" value="ACP-like"/>
    <property type="match status" value="1"/>
</dbReference>
<dbReference type="InterPro" id="IPR036736">
    <property type="entry name" value="ACP-like_sf"/>
</dbReference>
<gene>
    <name evidence="3" type="ORF">K6K41_22815</name>
</gene>
<dbReference type="Gene3D" id="1.10.1200.10">
    <property type="entry name" value="ACP-like"/>
    <property type="match status" value="1"/>
</dbReference>
<accession>A0A9E6UP96</accession>
<feature type="compositionally biased region" description="Basic residues" evidence="1">
    <location>
        <begin position="61"/>
        <end position="71"/>
    </location>
</feature>
<dbReference type="Pfam" id="PF00550">
    <property type="entry name" value="PP-binding"/>
    <property type="match status" value="1"/>
</dbReference>
<keyword evidence="4" id="KW-1185">Reference proteome</keyword>
<evidence type="ECO:0000256" key="1">
    <source>
        <dbReference type="SAM" id="MobiDB-lite"/>
    </source>
</evidence>
<dbReference type="InterPro" id="IPR009081">
    <property type="entry name" value="PP-bd_ACP"/>
</dbReference>
<evidence type="ECO:0000313" key="3">
    <source>
        <dbReference type="EMBL" id="QZN99509.1"/>
    </source>
</evidence>
<organism evidence="3 4">
    <name type="scientific">Chenggangzhangella methanolivorans</name>
    <dbReference type="NCBI Taxonomy" id="1437009"/>
    <lineage>
        <taxon>Bacteria</taxon>
        <taxon>Pseudomonadati</taxon>
        <taxon>Pseudomonadota</taxon>
        <taxon>Alphaproteobacteria</taxon>
        <taxon>Hyphomicrobiales</taxon>
        <taxon>Methylopilaceae</taxon>
        <taxon>Chenggangzhangella</taxon>
    </lineage>
</organism>
<proteinExistence type="predicted"/>
<reference evidence="3" key="1">
    <citation type="submission" date="2021-08" db="EMBL/GenBank/DDBJ databases">
        <authorList>
            <person name="Zhang H."/>
            <person name="Xu M."/>
            <person name="Yu Z."/>
            <person name="Yang L."/>
            <person name="Cai Y."/>
        </authorList>
    </citation>
    <scope>NUCLEOTIDE SEQUENCE</scope>
    <source>
        <strain evidence="3">CHL1</strain>
    </source>
</reference>
<dbReference type="KEGG" id="cmet:K6K41_22815"/>